<dbReference type="PANTHER" id="PTHR34387:SF1">
    <property type="entry name" value="PERIPLASMIC IMMUNOGENIC PROTEIN"/>
    <property type="match status" value="1"/>
</dbReference>
<gene>
    <name evidence="1" type="ORF">QT716_09345</name>
</gene>
<keyword evidence="2" id="KW-1185">Reference proteome</keyword>
<comment type="caution">
    <text evidence="1">The sequence shown here is derived from an EMBL/GenBank/DDBJ whole genome shotgun (WGS) entry which is preliminary data.</text>
</comment>
<dbReference type="PANTHER" id="PTHR34387">
    <property type="entry name" value="SLR1258 PROTEIN"/>
    <property type="match status" value="1"/>
</dbReference>
<reference evidence="1 2" key="1">
    <citation type="submission" date="2023-06" db="EMBL/GenBank/DDBJ databases">
        <title>Sporosarcina sp. nov., isolated from Korean traditional fermented seafood 'Jeotgal'.</title>
        <authorList>
            <person name="Yang A.-I."/>
            <person name="Shin N.-R."/>
        </authorList>
    </citation>
    <scope>NUCLEOTIDE SEQUENCE [LARGE SCALE GENOMIC DNA]</scope>
    <source>
        <strain evidence="1 2">KCTC3840</strain>
    </source>
</reference>
<protein>
    <submittedName>
        <fullName evidence="1">SIMPL domain-containing protein</fullName>
    </submittedName>
</protein>
<dbReference type="Gene3D" id="3.30.70.2970">
    <property type="entry name" value="Protein of unknown function (DUF541), domain 2"/>
    <property type="match status" value="1"/>
</dbReference>
<dbReference type="EMBL" id="JAUBDH010000005">
    <property type="protein sequence ID" value="MDW0110237.1"/>
    <property type="molecule type" value="Genomic_DNA"/>
</dbReference>
<evidence type="ECO:0000313" key="2">
    <source>
        <dbReference type="Proteomes" id="UP001280629"/>
    </source>
</evidence>
<dbReference type="Gene3D" id="3.30.110.170">
    <property type="entry name" value="Protein of unknown function (DUF541), domain 1"/>
    <property type="match status" value="1"/>
</dbReference>
<dbReference type="InterPro" id="IPR052022">
    <property type="entry name" value="26kDa_periplasmic_antigen"/>
</dbReference>
<proteinExistence type="predicted"/>
<organism evidence="1 2">
    <name type="scientific">Sporosarcina aquimarina</name>
    <dbReference type="NCBI Taxonomy" id="114975"/>
    <lineage>
        <taxon>Bacteria</taxon>
        <taxon>Bacillati</taxon>
        <taxon>Bacillota</taxon>
        <taxon>Bacilli</taxon>
        <taxon>Bacillales</taxon>
        <taxon>Caryophanaceae</taxon>
        <taxon>Sporosarcina</taxon>
    </lineage>
</organism>
<dbReference type="RefSeq" id="WP_317935792.1">
    <property type="nucleotide sequence ID" value="NZ_JAUBDH010000005.1"/>
</dbReference>
<dbReference type="InterPro" id="IPR007497">
    <property type="entry name" value="SIMPL/DUF541"/>
</dbReference>
<evidence type="ECO:0000313" key="1">
    <source>
        <dbReference type="EMBL" id="MDW0110237.1"/>
    </source>
</evidence>
<dbReference type="Pfam" id="PF04402">
    <property type="entry name" value="SIMPL"/>
    <property type="match status" value="1"/>
</dbReference>
<sequence length="208" mass="22751">MREQLNQTMVVGGTGMVSGKPDLVSIQLGITTHAAQLSDALTDNSDRSQSVIDQLTALGVSREDIQTSLFNVSPQYDYIDGQQHFREYEVHHQLKVTVRDIQDVGEIIDAAVRAGATEVSSIQFSIDNSSELYEEALTKAVRNAQSHALALAQAAEVVLNHVPVHIQETTQPQAMPFTVQAMKMSKAPPIESGVLEVVANVMITYSYR</sequence>
<accession>A0ABU4G1G5</accession>
<name>A0ABU4G1G5_9BACL</name>
<dbReference type="Proteomes" id="UP001280629">
    <property type="component" value="Unassembled WGS sequence"/>
</dbReference>